<dbReference type="InterPro" id="IPR050902">
    <property type="entry name" value="ABC_Transporter_SBP"/>
</dbReference>
<dbReference type="CDD" id="cd01144">
    <property type="entry name" value="BtuF"/>
    <property type="match status" value="1"/>
</dbReference>
<organism evidence="3 4">
    <name type="scientific">Salirhabdus euzebyi</name>
    <dbReference type="NCBI Taxonomy" id="394506"/>
    <lineage>
        <taxon>Bacteria</taxon>
        <taxon>Bacillati</taxon>
        <taxon>Bacillota</taxon>
        <taxon>Bacilli</taxon>
        <taxon>Bacillales</taxon>
        <taxon>Bacillaceae</taxon>
        <taxon>Salirhabdus</taxon>
    </lineage>
</organism>
<accession>A0A841Q8A7</accession>
<name>A0A841Q8A7_9BACI</name>
<dbReference type="Gene3D" id="3.40.50.1980">
    <property type="entry name" value="Nitrogenase molybdenum iron protein domain"/>
    <property type="match status" value="2"/>
</dbReference>
<evidence type="ECO:0000256" key="1">
    <source>
        <dbReference type="ARBA" id="ARBA00008814"/>
    </source>
</evidence>
<dbReference type="AlphaFoldDB" id="A0A841Q8A7"/>
<feature type="domain" description="Fe/B12 periplasmic-binding" evidence="2">
    <location>
        <begin position="2"/>
        <end position="257"/>
    </location>
</feature>
<dbReference type="Proteomes" id="UP000581688">
    <property type="component" value="Unassembled WGS sequence"/>
</dbReference>
<proteinExistence type="inferred from homology"/>
<evidence type="ECO:0000313" key="4">
    <source>
        <dbReference type="Proteomes" id="UP000581688"/>
    </source>
</evidence>
<dbReference type="PANTHER" id="PTHR30535:SF34">
    <property type="entry name" value="MOLYBDATE-BINDING PROTEIN MOLA"/>
    <property type="match status" value="1"/>
</dbReference>
<evidence type="ECO:0000259" key="2">
    <source>
        <dbReference type="PROSITE" id="PS50983"/>
    </source>
</evidence>
<sequence>MRIISICPSNTEILAYLGLTSQVVGVDDFSDWPNGINHLPRLGPDLNINMDKVEQLKPDIVLASLSVPGMEKMVEELEKRKIPHITLNPNSLEEIGNSLLLVGKHLGVEDQAKHVFQKYNRILETYRKLSHDIAQKRKLYWEWWPKPVFTPGKHNWLTEISELAGGINVFSTENVASFSTSWEDVKSRDPDYICMVWVGVQTEKMNPSLIRKRPGWHEMRAIKGDKIIILDEDLYCRPSPRLMVGLQKLAAILHPEKFPPYELGDSLLD</sequence>
<comment type="caution">
    <text evidence="3">The sequence shown here is derived from an EMBL/GenBank/DDBJ whole genome shotgun (WGS) entry which is preliminary data.</text>
</comment>
<gene>
    <name evidence="3" type="ORF">HNQ94_003127</name>
</gene>
<dbReference type="RefSeq" id="WP_174497140.1">
    <property type="nucleotide sequence ID" value="NZ_CADDWK010000012.1"/>
</dbReference>
<dbReference type="SUPFAM" id="SSF53807">
    <property type="entry name" value="Helical backbone' metal receptor"/>
    <property type="match status" value="1"/>
</dbReference>
<comment type="similarity">
    <text evidence="1">Belongs to the bacterial solute-binding protein 8 family.</text>
</comment>
<dbReference type="EMBL" id="JACHGH010000011">
    <property type="protein sequence ID" value="MBB6454638.1"/>
    <property type="molecule type" value="Genomic_DNA"/>
</dbReference>
<evidence type="ECO:0000313" key="3">
    <source>
        <dbReference type="EMBL" id="MBB6454638.1"/>
    </source>
</evidence>
<dbReference type="InterPro" id="IPR002491">
    <property type="entry name" value="ABC_transptr_periplasmic_BD"/>
</dbReference>
<dbReference type="PANTHER" id="PTHR30535">
    <property type="entry name" value="VITAMIN B12-BINDING PROTEIN"/>
    <property type="match status" value="1"/>
</dbReference>
<keyword evidence="4" id="KW-1185">Reference proteome</keyword>
<dbReference type="PROSITE" id="PS50983">
    <property type="entry name" value="FE_B12_PBP"/>
    <property type="match status" value="1"/>
</dbReference>
<reference evidence="3 4" key="1">
    <citation type="submission" date="2020-08" db="EMBL/GenBank/DDBJ databases">
        <title>Genomic Encyclopedia of Type Strains, Phase IV (KMG-IV): sequencing the most valuable type-strain genomes for metagenomic binning, comparative biology and taxonomic classification.</title>
        <authorList>
            <person name="Goeker M."/>
        </authorList>
    </citation>
    <scope>NUCLEOTIDE SEQUENCE [LARGE SCALE GENOMIC DNA]</scope>
    <source>
        <strain evidence="3 4">DSM 19612</strain>
    </source>
</reference>
<protein>
    <submittedName>
        <fullName evidence="3">Iron complex transport system substrate-binding protein</fullName>
    </submittedName>
</protein>
<dbReference type="Pfam" id="PF01497">
    <property type="entry name" value="Peripla_BP_2"/>
    <property type="match status" value="1"/>
</dbReference>